<protein>
    <submittedName>
        <fullName evidence="2">Uncharacterized protein</fullName>
    </submittedName>
</protein>
<dbReference type="EMBL" id="MBEW02000007">
    <property type="protein sequence ID" value="RDY21426.1"/>
    <property type="molecule type" value="Genomic_DNA"/>
</dbReference>
<feature type="region of interest" description="Disordered" evidence="1">
    <location>
        <begin position="1"/>
        <end position="44"/>
    </location>
</feature>
<comment type="caution">
    <text evidence="2">The sequence shown here is derived from an EMBL/GenBank/DDBJ whole genome shotgun (WGS) entry which is preliminary data.</text>
</comment>
<name>A0A1C0AE09_9FIRM</name>
<evidence type="ECO:0000256" key="1">
    <source>
        <dbReference type="SAM" id="MobiDB-lite"/>
    </source>
</evidence>
<gene>
    <name evidence="2" type="ORF">BBG48_004720</name>
</gene>
<evidence type="ECO:0000313" key="3">
    <source>
        <dbReference type="Proteomes" id="UP000093352"/>
    </source>
</evidence>
<keyword evidence="3" id="KW-1185">Reference proteome</keyword>
<evidence type="ECO:0000313" key="2">
    <source>
        <dbReference type="EMBL" id="RDY21426.1"/>
    </source>
</evidence>
<dbReference type="Proteomes" id="UP000093352">
    <property type="component" value="Unassembled WGS sequence"/>
</dbReference>
<proteinExistence type="predicted"/>
<accession>A0A1C0AE09</accession>
<dbReference type="STRING" id="1871336.BBG48_06545"/>
<organism evidence="2 3">
    <name type="scientific">Criibacterium bergeronii</name>
    <dbReference type="NCBI Taxonomy" id="1871336"/>
    <lineage>
        <taxon>Bacteria</taxon>
        <taxon>Bacillati</taxon>
        <taxon>Bacillota</taxon>
        <taxon>Clostridia</taxon>
        <taxon>Peptostreptococcales</taxon>
        <taxon>Filifactoraceae</taxon>
        <taxon>Criibacterium</taxon>
    </lineage>
</organism>
<sequence length="228" mass="25931">MDIDKLVENKETVSEETVQDEDVRISPRTGKPVQTKYAPKKKRKSENWKKSPVIGMNGYDLKEGDNTKYLQINLELFNMPEIDLHNVDEVSKRLSDYFELYAKYDTKPTVMGMAMSLNGMDRTTLRCVAKDLPIGGNGYKSALPKPVTLAIKKAYFLLENLYENYMQNGKINPVAGIFLGKNNYGYQDKTEYVLTPNSNNEDEYSADDIKKRYLIAEKSGQGGDLPED</sequence>
<reference evidence="2 3" key="1">
    <citation type="journal article" date="2016" name="Genome Announc.">
        <title>Draft Genome Sequence of Criibacterium bergeronii gen. nov., sp. nov., Strain CCRI-22567T, Isolated from a Vaginal Sample from a Woman with Bacterial Vaginosis.</title>
        <authorList>
            <person name="Maheux A.F."/>
            <person name="Berube E."/>
            <person name="Boudreau D.K."/>
            <person name="Raymond F."/>
            <person name="Corbeil J."/>
            <person name="Roy P.H."/>
            <person name="Boissinot M."/>
            <person name="Omar R.F."/>
        </authorList>
    </citation>
    <scope>NUCLEOTIDE SEQUENCE [LARGE SCALE GENOMIC DNA]</scope>
    <source>
        <strain evidence="2 3">CCRI-22567</strain>
    </source>
</reference>
<dbReference type="AlphaFoldDB" id="A0A1C0AE09"/>
<feature type="compositionally biased region" description="Basic and acidic residues" evidence="1">
    <location>
        <begin position="1"/>
        <end position="13"/>
    </location>
</feature>